<dbReference type="RefSeq" id="WP_072887486.1">
    <property type="nucleotide sequence ID" value="NZ_FQVW01000001.1"/>
</dbReference>
<dbReference type="InterPro" id="IPR016162">
    <property type="entry name" value="Ald_DH_N"/>
</dbReference>
<dbReference type="InterPro" id="IPR029510">
    <property type="entry name" value="Ald_DH_CS_GLU"/>
</dbReference>
<evidence type="ECO:0000256" key="2">
    <source>
        <dbReference type="ARBA" id="ARBA00023002"/>
    </source>
</evidence>
<dbReference type="OrthoDB" id="9762913at2"/>
<feature type="domain" description="Aldehyde dehydrogenase" evidence="8">
    <location>
        <begin position="4"/>
        <end position="428"/>
    </location>
</feature>
<evidence type="ECO:0000256" key="4">
    <source>
        <dbReference type="PIRNR" id="PIRNR036492"/>
    </source>
</evidence>
<dbReference type="InterPro" id="IPR016161">
    <property type="entry name" value="Ald_DH/histidinol_DH"/>
</dbReference>
<dbReference type="AlphaFoldDB" id="A0A1M5CVU9"/>
<reference evidence="9 10" key="1">
    <citation type="submission" date="2016-11" db="EMBL/GenBank/DDBJ databases">
        <authorList>
            <person name="Jaros S."/>
            <person name="Januszkiewicz K."/>
            <person name="Wedrychowicz H."/>
        </authorList>
    </citation>
    <scope>NUCLEOTIDE SEQUENCE [LARGE SCALE GENOMIC DNA]</scope>
    <source>
        <strain evidence="9 10">IBRC-M 10683</strain>
    </source>
</reference>
<evidence type="ECO:0000256" key="7">
    <source>
        <dbReference type="RuleBase" id="RU003345"/>
    </source>
</evidence>
<dbReference type="PROSITE" id="PS00070">
    <property type="entry name" value="ALDEHYDE_DEHYDR_CYS"/>
    <property type="match status" value="1"/>
</dbReference>
<evidence type="ECO:0000259" key="8">
    <source>
        <dbReference type="Pfam" id="PF00171"/>
    </source>
</evidence>
<evidence type="ECO:0000313" key="10">
    <source>
        <dbReference type="Proteomes" id="UP000183988"/>
    </source>
</evidence>
<organism evidence="9 10">
    <name type="scientific">Ornithinibacillus halophilus</name>
    <dbReference type="NCBI Taxonomy" id="930117"/>
    <lineage>
        <taxon>Bacteria</taxon>
        <taxon>Bacillati</taxon>
        <taxon>Bacillota</taxon>
        <taxon>Bacilli</taxon>
        <taxon>Bacillales</taxon>
        <taxon>Bacillaceae</taxon>
        <taxon>Ornithinibacillus</taxon>
    </lineage>
</organism>
<dbReference type="STRING" id="930117.SAMN05216225_1001413"/>
<dbReference type="Gene3D" id="3.40.309.10">
    <property type="entry name" value="Aldehyde Dehydrogenase, Chain A, domain 2"/>
    <property type="match status" value="1"/>
</dbReference>
<evidence type="ECO:0000256" key="5">
    <source>
        <dbReference type="PIRSR" id="PIRSR036492-1"/>
    </source>
</evidence>
<evidence type="ECO:0000256" key="1">
    <source>
        <dbReference type="ARBA" id="ARBA00009986"/>
    </source>
</evidence>
<dbReference type="GO" id="GO:0006081">
    <property type="term" value="P:aldehyde metabolic process"/>
    <property type="evidence" value="ECO:0007669"/>
    <property type="project" value="InterPro"/>
</dbReference>
<keyword evidence="3" id="KW-0520">NAD</keyword>
<dbReference type="InterPro" id="IPR016163">
    <property type="entry name" value="Ald_DH_C"/>
</dbReference>
<dbReference type="EMBL" id="FQVW01000001">
    <property type="protein sequence ID" value="SHF58831.1"/>
    <property type="molecule type" value="Genomic_DNA"/>
</dbReference>
<dbReference type="PROSITE" id="PS00687">
    <property type="entry name" value="ALDEHYDE_DEHYDR_GLU"/>
    <property type="match status" value="1"/>
</dbReference>
<dbReference type="PANTHER" id="PTHR43570:SF16">
    <property type="entry name" value="ALDEHYDE DEHYDROGENASE TYPE III, ISOFORM Q"/>
    <property type="match status" value="1"/>
</dbReference>
<dbReference type="InterPro" id="IPR012394">
    <property type="entry name" value="Aldehyde_DH_NAD(P)"/>
</dbReference>
<dbReference type="PIRSF" id="PIRSF036492">
    <property type="entry name" value="ALDH"/>
    <property type="match status" value="1"/>
</dbReference>
<gene>
    <name evidence="9" type="ORF">SAMN05216225_1001413</name>
</gene>
<evidence type="ECO:0000256" key="6">
    <source>
        <dbReference type="PROSITE-ProRule" id="PRU10007"/>
    </source>
</evidence>
<dbReference type="CDD" id="cd07136">
    <property type="entry name" value="ALDH_YwdH-P39616"/>
    <property type="match status" value="1"/>
</dbReference>
<dbReference type="Proteomes" id="UP000183988">
    <property type="component" value="Unassembled WGS sequence"/>
</dbReference>
<evidence type="ECO:0000256" key="3">
    <source>
        <dbReference type="ARBA" id="ARBA00023027"/>
    </source>
</evidence>
<dbReference type="FunFam" id="3.40.309.10:FF:000003">
    <property type="entry name" value="Aldehyde dehydrogenase"/>
    <property type="match status" value="1"/>
</dbReference>
<dbReference type="Gene3D" id="3.40.605.10">
    <property type="entry name" value="Aldehyde Dehydrogenase, Chain A, domain 1"/>
    <property type="match status" value="1"/>
</dbReference>
<dbReference type="Pfam" id="PF00171">
    <property type="entry name" value="Aldedh"/>
    <property type="match status" value="1"/>
</dbReference>
<dbReference type="GO" id="GO:0004029">
    <property type="term" value="F:aldehyde dehydrogenase (NAD+) activity"/>
    <property type="evidence" value="ECO:0007669"/>
    <property type="project" value="TreeGrafter"/>
</dbReference>
<accession>A0A1M5CVU9</accession>
<feature type="active site" evidence="5 6">
    <location>
        <position position="210"/>
    </location>
</feature>
<dbReference type="SUPFAM" id="SSF53720">
    <property type="entry name" value="ALDH-like"/>
    <property type="match status" value="1"/>
</dbReference>
<dbReference type="FunFam" id="3.40.605.10:FF:000004">
    <property type="entry name" value="Aldehyde dehydrogenase"/>
    <property type="match status" value="1"/>
</dbReference>
<comment type="similarity">
    <text evidence="1 4 7">Belongs to the aldehyde dehydrogenase family.</text>
</comment>
<dbReference type="InterPro" id="IPR015590">
    <property type="entry name" value="Aldehyde_DH_dom"/>
</dbReference>
<dbReference type="PANTHER" id="PTHR43570">
    <property type="entry name" value="ALDEHYDE DEHYDROGENASE"/>
    <property type="match status" value="1"/>
</dbReference>
<feature type="active site" evidence="5">
    <location>
        <position position="244"/>
    </location>
</feature>
<evidence type="ECO:0000313" key="9">
    <source>
        <dbReference type="EMBL" id="SHF58831.1"/>
    </source>
</evidence>
<protein>
    <recommendedName>
        <fullName evidence="4">Aldehyde dehydrogenase</fullName>
    </recommendedName>
</protein>
<name>A0A1M5CVU9_9BACI</name>
<dbReference type="InterPro" id="IPR016160">
    <property type="entry name" value="Ald_DH_CS_CYS"/>
</dbReference>
<keyword evidence="2 4" id="KW-0560">Oxidoreductase</keyword>
<keyword evidence="10" id="KW-1185">Reference proteome</keyword>
<dbReference type="GO" id="GO:0005737">
    <property type="term" value="C:cytoplasm"/>
    <property type="evidence" value="ECO:0007669"/>
    <property type="project" value="TreeGrafter"/>
</dbReference>
<proteinExistence type="inferred from homology"/>
<sequence>MDYIEEIVQNQRNYFHTGKTLSYNYRVEQLKALRTMLKENEKEIYQALKKDLNKSRYEALTTELGFLLTEIDFTLSHLKKWMEPRKVDAPITHKGSQSYIQKEPYGVTLAIAPWNYPLQLAIAPVIGAIAAGNTAVIKPSEFTKETSSLLTKMIQSTFDPAYITVVEGDVNESQKLLDQRFDYIFFTGSSNVGKIVMREASKYLTPVTLELGGKSPAIVNKDANIDLTAKRIVWGKFTNAGQTCVAPDFIYVHEKVKPKLLKAMKKYIKTLYGKKPIENNDYVQIVNKKHFTRLTSFLTNGEIYCGGTYDEETLRISPTIVDNISWEDPIMQDEIFGPLLPVLTFKELDEVIGDLKVHEKPLALYYFGENKKQQEKVMNSLSFGGGCINDTLYHLANPHLPFGGVGNSGMGSYHGKYSFDTFSHEKSILKQTTKFDIPLRYPGSKLAYSIVKKIMK</sequence>